<comment type="caution">
    <text evidence="6">The sequence shown here is derived from an EMBL/GenBank/DDBJ whole genome shotgun (WGS) entry which is preliminary data.</text>
</comment>
<dbReference type="PIRSF" id="PIRSF000388">
    <property type="entry name" value="Pantoate_hydroxy_MeTrfase"/>
    <property type="match status" value="1"/>
</dbReference>
<dbReference type="OrthoDB" id="425211at2759"/>
<keyword evidence="6" id="KW-0489">Methyltransferase</keyword>
<evidence type="ECO:0000256" key="3">
    <source>
        <dbReference type="ARBA" id="ARBA00012618"/>
    </source>
</evidence>
<dbReference type="Proteomes" id="UP000036403">
    <property type="component" value="Unassembled WGS sequence"/>
</dbReference>
<keyword evidence="7" id="KW-1185">Reference proteome</keyword>
<evidence type="ECO:0000256" key="5">
    <source>
        <dbReference type="ARBA" id="ARBA00049172"/>
    </source>
</evidence>
<dbReference type="GO" id="GO:0008168">
    <property type="term" value="F:methyltransferase activity"/>
    <property type="evidence" value="ECO:0007669"/>
    <property type="project" value="UniProtKB-KW"/>
</dbReference>
<reference evidence="6 7" key="1">
    <citation type="submission" date="2015-04" db="EMBL/GenBank/DDBJ databases">
        <title>Lasius niger genome sequencing.</title>
        <authorList>
            <person name="Konorov E.A."/>
            <person name="Nikitin M.A."/>
            <person name="Kirill M.V."/>
            <person name="Chang P."/>
        </authorList>
    </citation>
    <scope>NUCLEOTIDE SEQUENCE [LARGE SCALE GENOMIC DNA]</scope>
    <source>
        <tissue evidence="6">Whole</tissue>
    </source>
</reference>
<dbReference type="InterPro" id="IPR015813">
    <property type="entry name" value="Pyrv/PenolPyrv_kinase-like_dom"/>
</dbReference>
<comment type="pathway">
    <text evidence="1">Cofactor biosynthesis; (R)-pantothenate biosynthesis; (R)-pantoate from 3-methyl-2-oxobutanoate: step 1/2.</text>
</comment>
<keyword evidence="4 6" id="KW-0808">Transferase</keyword>
<dbReference type="GO" id="GO:0000287">
    <property type="term" value="F:magnesium ion binding"/>
    <property type="evidence" value="ECO:0007669"/>
    <property type="project" value="TreeGrafter"/>
</dbReference>
<comment type="catalytic activity">
    <reaction evidence="5">
        <text>(6R)-5,10-methylene-5,6,7,8-tetrahydrofolate + 3-methyl-2-oxobutanoate + H2O = 2-dehydropantoate + (6S)-5,6,7,8-tetrahydrofolate</text>
        <dbReference type="Rhea" id="RHEA:11824"/>
        <dbReference type="ChEBI" id="CHEBI:11561"/>
        <dbReference type="ChEBI" id="CHEBI:11851"/>
        <dbReference type="ChEBI" id="CHEBI:15377"/>
        <dbReference type="ChEBI" id="CHEBI:15636"/>
        <dbReference type="ChEBI" id="CHEBI:57453"/>
        <dbReference type="EC" id="2.1.2.11"/>
    </reaction>
</comment>
<accession>A0A0J7KWB6</accession>
<evidence type="ECO:0000256" key="2">
    <source>
        <dbReference type="ARBA" id="ARBA00008676"/>
    </source>
</evidence>
<dbReference type="FunFam" id="3.20.20.60:FF:000003">
    <property type="entry name" value="3-methyl-2-oxobutanoate hydroxymethyltransferase"/>
    <property type="match status" value="1"/>
</dbReference>
<sequence>MITVYDYPSAVMANNADIPMLLVGDSLGMVVQGNETTIPVTMEEMIYHTKMVVRGCGRAFVIADMPFFSYATLEEGIKNAVRLIQEGGAQALKIEGSLEILPLVNALTVRGIPVMAHIGLRPQSQLQMGLRIQGRDIESTQRLLEEAMAFEEAGAFGLLLECIPTEVAKIITQSVDIMTIGIGAGKYCSGQVQVWHDLLGFCSGKIPRHARRFADLAPIVTKALTDYAGEVKSGFFPTAAQSVAASPELMSALKQEMLAQDENA</sequence>
<comment type="similarity">
    <text evidence="2">Belongs to the PanB family.</text>
</comment>
<evidence type="ECO:0000313" key="6">
    <source>
        <dbReference type="EMBL" id="KMQ94554.1"/>
    </source>
</evidence>
<dbReference type="PaxDb" id="67767-A0A0J7KWB6"/>
<dbReference type="InterPro" id="IPR040442">
    <property type="entry name" value="Pyrv_kinase-like_dom_sf"/>
</dbReference>
<dbReference type="STRING" id="67767.A0A0J7KWB6"/>
<dbReference type="Pfam" id="PF02548">
    <property type="entry name" value="Pantoate_transf"/>
    <property type="match status" value="1"/>
</dbReference>
<dbReference type="GO" id="GO:0005737">
    <property type="term" value="C:cytoplasm"/>
    <property type="evidence" value="ECO:0007669"/>
    <property type="project" value="TreeGrafter"/>
</dbReference>
<organism evidence="6 7">
    <name type="scientific">Lasius niger</name>
    <name type="common">Black garden ant</name>
    <dbReference type="NCBI Taxonomy" id="67767"/>
    <lineage>
        <taxon>Eukaryota</taxon>
        <taxon>Metazoa</taxon>
        <taxon>Ecdysozoa</taxon>
        <taxon>Arthropoda</taxon>
        <taxon>Hexapoda</taxon>
        <taxon>Insecta</taxon>
        <taxon>Pterygota</taxon>
        <taxon>Neoptera</taxon>
        <taxon>Endopterygota</taxon>
        <taxon>Hymenoptera</taxon>
        <taxon>Apocrita</taxon>
        <taxon>Aculeata</taxon>
        <taxon>Formicoidea</taxon>
        <taxon>Formicidae</taxon>
        <taxon>Formicinae</taxon>
        <taxon>Lasius</taxon>
        <taxon>Lasius</taxon>
    </lineage>
</organism>
<dbReference type="InterPro" id="IPR003700">
    <property type="entry name" value="Pantoate_hydroxy_MeTrfase"/>
</dbReference>
<evidence type="ECO:0000256" key="4">
    <source>
        <dbReference type="ARBA" id="ARBA00022679"/>
    </source>
</evidence>
<dbReference type="HAMAP" id="MF_00156">
    <property type="entry name" value="PanB"/>
    <property type="match status" value="1"/>
</dbReference>
<dbReference type="GO" id="GO:0003864">
    <property type="term" value="F:3-methyl-2-oxobutanoate hydroxymethyltransferase activity"/>
    <property type="evidence" value="ECO:0007669"/>
    <property type="project" value="UniProtKB-EC"/>
</dbReference>
<dbReference type="PANTHER" id="PTHR20881:SF0">
    <property type="entry name" value="3-METHYL-2-OXOBUTANOATE HYDROXYMETHYLTRANSFERASE"/>
    <property type="match status" value="1"/>
</dbReference>
<dbReference type="AlphaFoldDB" id="A0A0J7KWB6"/>
<dbReference type="SUPFAM" id="SSF51621">
    <property type="entry name" value="Phosphoenolpyruvate/pyruvate domain"/>
    <property type="match status" value="1"/>
</dbReference>
<dbReference type="NCBIfam" id="TIGR00222">
    <property type="entry name" value="panB"/>
    <property type="match status" value="1"/>
</dbReference>
<evidence type="ECO:0000256" key="1">
    <source>
        <dbReference type="ARBA" id="ARBA00005033"/>
    </source>
</evidence>
<dbReference type="Gene3D" id="3.20.20.60">
    <property type="entry name" value="Phosphoenolpyruvate-binding domains"/>
    <property type="match status" value="1"/>
</dbReference>
<name>A0A0J7KWB6_LASNI</name>
<dbReference type="UniPathway" id="UPA00028">
    <property type="reaction ID" value="UER00003"/>
</dbReference>
<protein>
    <recommendedName>
        <fullName evidence="3">3-methyl-2-oxobutanoate hydroxymethyltransferase</fullName>
        <ecNumber evidence="3">2.1.2.11</ecNumber>
    </recommendedName>
</protein>
<evidence type="ECO:0000313" key="7">
    <source>
        <dbReference type="Proteomes" id="UP000036403"/>
    </source>
</evidence>
<dbReference type="PANTHER" id="PTHR20881">
    <property type="entry name" value="3-METHYL-2-OXOBUTANOATE HYDROXYMETHYLTRANSFERASE"/>
    <property type="match status" value="1"/>
</dbReference>
<dbReference type="GO" id="GO:0032259">
    <property type="term" value="P:methylation"/>
    <property type="evidence" value="ECO:0007669"/>
    <property type="project" value="UniProtKB-KW"/>
</dbReference>
<dbReference type="CDD" id="cd06557">
    <property type="entry name" value="KPHMT-like"/>
    <property type="match status" value="1"/>
</dbReference>
<proteinExistence type="inferred from homology"/>
<gene>
    <name evidence="6" type="ORF">RF55_5298</name>
</gene>
<dbReference type="NCBIfam" id="NF001452">
    <property type="entry name" value="PRK00311.1"/>
    <property type="match status" value="1"/>
</dbReference>
<dbReference type="GO" id="GO:0015940">
    <property type="term" value="P:pantothenate biosynthetic process"/>
    <property type="evidence" value="ECO:0007669"/>
    <property type="project" value="UniProtKB-UniPathway"/>
</dbReference>
<dbReference type="EMBL" id="LBMM01002637">
    <property type="protein sequence ID" value="KMQ94554.1"/>
    <property type="molecule type" value="Genomic_DNA"/>
</dbReference>
<dbReference type="EC" id="2.1.2.11" evidence="3"/>